<gene>
    <name evidence="2" type="ORF">OE88DRAFT_1661126</name>
    <name evidence="1" type="ORF">OE88DRAFT_1665612</name>
</gene>
<evidence type="ECO:0000313" key="3">
    <source>
        <dbReference type="Proteomes" id="UP000305948"/>
    </source>
</evidence>
<proteinExistence type="predicted"/>
<reference evidence="2 3" key="1">
    <citation type="journal article" date="2019" name="Nat. Ecol. Evol.">
        <title>Megaphylogeny resolves global patterns of mushroom evolution.</title>
        <authorList>
            <person name="Varga T."/>
            <person name="Krizsan K."/>
            <person name="Foldi C."/>
            <person name="Dima B."/>
            <person name="Sanchez-Garcia M."/>
            <person name="Sanchez-Ramirez S."/>
            <person name="Szollosi G.J."/>
            <person name="Szarkandi J.G."/>
            <person name="Papp V."/>
            <person name="Albert L."/>
            <person name="Andreopoulos W."/>
            <person name="Angelini C."/>
            <person name="Antonin V."/>
            <person name="Barry K.W."/>
            <person name="Bougher N.L."/>
            <person name="Buchanan P."/>
            <person name="Buyck B."/>
            <person name="Bense V."/>
            <person name="Catcheside P."/>
            <person name="Chovatia M."/>
            <person name="Cooper J."/>
            <person name="Damon W."/>
            <person name="Desjardin D."/>
            <person name="Finy P."/>
            <person name="Geml J."/>
            <person name="Haridas S."/>
            <person name="Hughes K."/>
            <person name="Justo A."/>
            <person name="Karasinski D."/>
            <person name="Kautmanova I."/>
            <person name="Kiss B."/>
            <person name="Kocsube S."/>
            <person name="Kotiranta H."/>
            <person name="LaButti K.M."/>
            <person name="Lechner B.E."/>
            <person name="Liimatainen K."/>
            <person name="Lipzen A."/>
            <person name="Lukacs Z."/>
            <person name="Mihaltcheva S."/>
            <person name="Morgado L.N."/>
            <person name="Niskanen T."/>
            <person name="Noordeloos M.E."/>
            <person name="Ohm R.A."/>
            <person name="Ortiz-Santana B."/>
            <person name="Ovrebo C."/>
            <person name="Racz N."/>
            <person name="Riley R."/>
            <person name="Savchenko A."/>
            <person name="Shiryaev A."/>
            <person name="Soop K."/>
            <person name="Spirin V."/>
            <person name="Szebenyi C."/>
            <person name="Tomsovsky M."/>
            <person name="Tulloss R.E."/>
            <person name="Uehling J."/>
            <person name="Grigoriev I.V."/>
            <person name="Vagvolgyi C."/>
            <person name="Papp T."/>
            <person name="Martin F.M."/>
            <person name="Miettinen O."/>
            <person name="Hibbett D.S."/>
            <person name="Nagy L.G."/>
        </authorList>
    </citation>
    <scope>NUCLEOTIDE SEQUENCE [LARGE SCALE GENOMIC DNA]</scope>
    <source>
        <strain evidence="2 3">OMC1185</strain>
    </source>
</reference>
<protein>
    <submittedName>
        <fullName evidence="2">Uncharacterized protein</fullName>
    </submittedName>
</protein>
<dbReference type="AlphaFoldDB" id="A0A5C3MZI3"/>
<organism evidence="2 3">
    <name type="scientific">Heliocybe sulcata</name>
    <dbReference type="NCBI Taxonomy" id="5364"/>
    <lineage>
        <taxon>Eukaryota</taxon>
        <taxon>Fungi</taxon>
        <taxon>Dikarya</taxon>
        <taxon>Basidiomycota</taxon>
        <taxon>Agaricomycotina</taxon>
        <taxon>Agaricomycetes</taxon>
        <taxon>Gloeophyllales</taxon>
        <taxon>Gloeophyllaceae</taxon>
        <taxon>Heliocybe</taxon>
    </lineage>
</organism>
<sequence length="69" mass="8099">MSSTVFWSGVGWDGKHLKRFWLNCALHLKLDTSAVRLVMCEVSNRTSVARWRRIGRTRLMTAPRLRPER</sequence>
<dbReference type="EMBL" id="ML213513">
    <property type="protein sequence ID" value="TFK50610.1"/>
    <property type="molecule type" value="Genomic_DNA"/>
</dbReference>
<dbReference type="Proteomes" id="UP000305948">
    <property type="component" value="Unassembled WGS sequence"/>
</dbReference>
<accession>A0A5C3MZI3</accession>
<dbReference type="EMBL" id="ML213522">
    <property type="protein sequence ID" value="TFK47904.1"/>
    <property type="molecule type" value="Genomic_DNA"/>
</dbReference>
<keyword evidence="3" id="KW-1185">Reference proteome</keyword>
<name>A0A5C3MZI3_9AGAM</name>
<evidence type="ECO:0000313" key="2">
    <source>
        <dbReference type="EMBL" id="TFK50610.1"/>
    </source>
</evidence>
<evidence type="ECO:0000313" key="1">
    <source>
        <dbReference type="EMBL" id="TFK47904.1"/>
    </source>
</evidence>